<keyword evidence="1" id="KW-0472">Membrane</keyword>
<gene>
    <name evidence="2" type="ORF">HNR67_003208</name>
</gene>
<sequence length="212" mass="23035">MTEQSPNTINGPVTGNSVQAGAIHGGVHFHLNHAAPPEPELEVTFVPPPPLPPKVRQGPRKRVLAAKFLGRWFLALLPVLLISSIVGGVGNQVTGFGPLPLRLLADLGLLLFVVLALWVWSMAATRRFRDLVTLVLDKITSHRIMSLTKVQLTVFTWTAAAMCVGGLIRESLPPDPTRPPVDGHMAVVFCGLLSLLLLRQLRRRNSESHPVA</sequence>
<feature type="transmembrane region" description="Helical" evidence="1">
    <location>
        <begin position="181"/>
        <end position="198"/>
    </location>
</feature>
<keyword evidence="3" id="KW-1185">Reference proteome</keyword>
<evidence type="ECO:0000313" key="3">
    <source>
        <dbReference type="Proteomes" id="UP000533598"/>
    </source>
</evidence>
<reference evidence="2 3" key="1">
    <citation type="submission" date="2020-08" db="EMBL/GenBank/DDBJ databases">
        <title>Sequencing the genomes of 1000 actinobacteria strains.</title>
        <authorList>
            <person name="Klenk H.-P."/>
        </authorList>
    </citation>
    <scope>NUCLEOTIDE SEQUENCE [LARGE SCALE GENOMIC DNA]</scope>
    <source>
        <strain evidence="2 3">DSM 44230</strain>
    </source>
</reference>
<feature type="transmembrane region" description="Helical" evidence="1">
    <location>
        <begin position="150"/>
        <end position="169"/>
    </location>
</feature>
<organism evidence="2 3">
    <name type="scientific">Crossiella cryophila</name>
    <dbReference type="NCBI Taxonomy" id="43355"/>
    <lineage>
        <taxon>Bacteria</taxon>
        <taxon>Bacillati</taxon>
        <taxon>Actinomycetota</taxon>
        <taxon>Actinomycetes</taxon>
        <taxon>Pseudonocardiales</taxon>
        <taxon>Pseudonocardiaceae</taxon>
        <taxon>Crossiella</taxon>
    </lineage>
</organism>
<keyword evidence="1" id="KW-0812">Transmembrane</keyword>
<keyword evidence="1" id="KW-1133">Transmembrane helix</keyword>
<feature type="transmembrane region" description="Helical" evidence="1">
    <location>
        <begin position="101"/>
        <end position="120"/>
    </location>
</feature>
<accession>A0A7W7FTK4</accession>
<feature type="transmembrane region" description="Helical" evidence="1">
    <location>
        <begin position="69"/>
        <end position="89"/>
    </location>
</feature>
<comment type="caution">
    <text evidence="2">The sequence shown here is derived from an EMBL/GenBank/DDBJ whole genome shotgun (WGS) entry which is preliminary data.</text>
</comment>
<evidence type="ECO:0000313" key="2">
    <source>
        <dbReference type="EMBL" id="MBB4677090.1"/>
    </source>
</evidence>
<dbReference type="Proteomes" id="UP000533598">
    <property type="component" value="Unassembled WGS sequence"/>
</dbReference>
<dbReference type="EMBL" id="JACHMH010000001">
    <property type="protein sequence ID" value="MBB4677090.1"/>
    <property type="molecule type" value="Genomic_DNA"/>
</dbReference>
<evidence type="ECO:0000256" key="1">
    <source>
        <dbReference type="SAM" id="Phobius"/>
    </source>
</evidence>
<proteinExistence type="predicted"/>
<protein>
    <submittedName>
        <fullName evidence="2">Uncharacterized protein</fullName>
    </submittedName>
</protein>
<dbReference type="RefSeq" id="WP_185002982.1">
    <property type="nucleotide sequence ID" value="NZ_BAAAUI010000002.1"/>
</dbReference>
<name>A0A7W7FTK4_9PSEU</name>
<dbReference type="AlphaFoldDB" id="A0A7W7FTK4"/>